<evidence type="ECO:0000313" key="3">
    <source>
        <dbReference type="Proteomes" id="UP000578091"/>
    </source>
</evidence>
<accession>A0A853JBB4</accession>
<name>A0A853JBB4_9GAMM</name>
<evidence type="ECO:0000256" key="1">
    <source>
        <dbReference type="SAM" id="SignalP"/>
    </source>
</evidence>
<dbReference type="InterPro" id="IPR009706">
    <property type="entry name" value="DUF1287"/>
</dbReference>
<comment type="caution">
    <text evidence="2">The sequence shown here is derived from an EMBL/GenBank/DDBJ whole genome shotgun (WGS) entry which is preliminary data.</text>
</comment>
<dbReference type="AlphaFoldDB" id="A0A853JBB4"/>
<protein>
    <submittedName>
        <fullName evidence="2">DUF1287 domain-containing protein</fullName>
    </submittedName>
</protein>
<evidence type="ECO:0000313" key="2">
    <source>
        <dbReference type="EMBL" id="NZA25900.1"/>
    </source>
</evidence>
<dbReference type="Proteomes" id="UP000578091">
    <property type="component" value="Unassembled WGS sequence"/>
</dbReference>
<organism evidence="2 3">
    <name type="scientific">Luteimonas salinisoli</name>
    <dbReference type="NCBI Taxonomy" id="2752307"/>
    <lineage>
        <taxon>Bacteria</taxon>
        <taxon>Pseudomonadati</taxon>
        <taxon>Pseudomonadota</taxon>
        <taxon>Gammaproteobacteria</taxon>
        <taxon>Lysobacterales</taxon>
        <taxon>Lysobacteraceae</taxon>
        <taxon>Luteimonas</taxon>
    </lineage>
</organism>
<dbReference type="Pfam" id="PF06940">
    <property type="entry name" value="DUF1287"/>
    <property type="match status" value="1"/>
</dbReference>
<keyword evidence="3" id="KW-1185">Reference proteome</keyword>
<reference evidence="2 3" key="1">
    <citation type="submission" date="2020-07" db="EMBL/GenBank/DDBJ databases">
        <title>Luteimonas sp. SJ-92.</title>
        <authorList>
            <person name="Huang X.-X."/>
            <person name="Xu L."/>
            <person name="Sun J.-Q."/>
        </authorList>
    </citation>
    <scope>NUCLEOTIDE SEQUENCE [LARGE SCALE GENOMIC DNA]</scope>
    <source>
        <strain evidence="2 3">SJ-92</strain>
    </source>
</reference>
<gene>
    <name evidence="2" type="ORF">H0E84_05845</name>
</gene>
<feature type="chain" id="PRO_5032440832" evidence="1">
    <location>
        <begin position="34"/>
        <end position="207"/>
    </location>
</feature>
<feature type="signal peptide" evidence="1">
    <location>
        <begin position="1"/>
        <end position="33"/>
    </location>
</feature>
<dbReference type="PIRSF" id="PIRSF011444">
    <property type="entry name" value="DUF1287"/>
    <property type="match status" value="1"/>
</dbReference>
<keyword evidence="1" id="KW-0732">Signal</keyword>
<sequence length="207" mass="22488">MRASTGKVGPLVKHRAGAWLLALVLLAPFAAAAGHTRLAAAAEAQVGVTLHYDPAYARLDFPGGDVPADRGVCTDVVVRALRSAVGADLQALVHQDMRDAFHAYPAHWGLRGPDRNIDHRRVPNLETFLQRRGLALPRSDDPADYRAGDIVSWRLPNGLPHIGIVARRRGAHGRLLVVHNIGAGARMEDVLFAWPVQGHYRWPAGEP</sequence>
<dbReference type="EMBL" id="JACCKA010000042">
    <property type="protein sequence ID" value="NZA25900.1"/>
    <property type="molecule type" value="Genomic_DNA"/>
</dbReference>
<proteinExistence type="predicted"/>